<evidence type="ECO:0000259" key="3">
    <source>
        <dbReference type="Pfam" id="PF05199"/>
    </source>
</evidence>
<feature type="domain" description="Glucose-methanol-choline oxidoreductase C-terminal" evidence="3">
    <location>
        <begin position="3"/>
        <end position="118"/>
    </location>
</feature>
<dbReference type="PANTHER" id="PTHR11552:SF147">
    <property type="entry name" value="CHOLINE DEHYDROGENASE, MITOCHONDRIAL"/>
    <property type="match status" value="1"/>
</dbReference>
<gene>
    <name evidence="4" type="ORF">DL762_007733</name>
</gene>
<sequence length="135" mass="14826">MYKKQREIVRRMDVYRGELEGGHPPFPAHAGAGPTDSAAGTANVDHHIEYSAEGDKVIKQWVNSTWHPMDTCKMAPREKMGVVDPALNVYGVQNLKIGDSSIMPRNLSTNCNNTAMAISEKAADIFIVELGLSKE</sequence>
<dbReference type="InterPro" id="IPR036188">
    <property type="entry name" value="FAD/NAD-bd_sf"/>
</dbReference>
<dbReference type="InterPro" id="IPR007867">
    <property type="entry name" value="GMC_OxRtase_C"/>
</dbReference>
<dbReference type="Proteomes" id="UP000294003">
    <property type="component" value="Unassembled WGS sequence"/>
</dbReference>
<dbReference type="Gene3D" id="3.30.560.10">
    <property type="entry name" value="Glucose Oxidase, domain 3"/>
    <property type="match status" value="1"/>
</dbReference>
<evidence type="ECO:0000256" key="1">
    <source>
        <dbReference type="ARBA" id="ARBA00010790"/>
    </source>
</evidence>
<comment type="caution">
    <text evidence="4">The sequence shown here is derived from an EMBL/GenBank/DDBJ whole genome shotgun (WGS) entry which is preliminary data.</text>
</comment>
<accession>A0ABY0H1D6</accession>
<evidence type="ECO:0000256" key="2">
    <source>
        <dbReference type="SAM" id="MobiDB-lite"/>
    </source>
</evidence>
<dbReference type="EMBL" id="QJNS01000296">
    <property type="protein sequence ID" value="RYO80246.1"/>
    <property type="molecule type" value="Genomic_DNA"/>
</dbReference>
<evidence type="ECO:0000313" key="5">
    <source>
        <dbReference type="Proteomes" id="UP000294003"/>
    </source>
</evidence>
<dbReference type="InterPro" id="IPR012132">
    <property type="entry name" value="GMC_OxRdtase"/>
</dbReference>
<keyword evidence="5" id="KW-1185">Reference proteome</keyword>
<dbReference type="Pfam" id="PF05199">
    <property type="entry name" value="GMC_oxred_C"/>
    <property type="match status" value="1"/>
</dbReference>
<dbReference type="SUPFAM" id="SSF51905">
    <property type="entry name" value="FAD/NAD(P)-binding domain"/>
    <property type="match status" value="1"/>
</dbReference>
<dbReference type="Gene3D" id="3.50.50.60">
    <property type="entry name" value="FAD/NAD(P)-binding domain"/>
    <property type="match status" value="1"/>
</dbReference>
<proteinExistence type="inferred from homology"/>
<reference evidence="4 5" key="1">
    <citation type="submission" date="2018-06" db="EMBL/GenBank/DDBJ databases">
        <title>Complete Genomes of Monosporascus.</title>
        <authorList>
            <person name="Robinson A.J."/>
            <person name="Natvig D.O."/>
        </authorList>
    </citation>
    <scope>NUCLEOTIDE SEQUENCE [LARGE SCALE GENOMIC DNA]</scope>
    <source>
        <strain evidence="4 5">CBS 609.92</strain>
    </source>
</reference>
<organism evidence="4 5">
    <name type="scientific">Monosporascus cannonballus</name>
    <dbReference type="NCBI Taxonomy" id="155416"/>
    <lineage>
        <taxon>Eukaryota</taxon>
        <taxon>Fungi</taxon>
        <taxon>Dikarya</taxon>
        <taxon>Ascomycota</taxon>
        <taxon>Pezizomycotina</taxon>
        <taxon>Sordariomycetes</taxon>
        <taxon>Xylariomycetidae</taxon>
        <taxon>Xylariales</taxon>
        <taxon>Xylariales incertae sedis</taxon>
        <taxon>Monosporascus</taxon>
    </lineage>
</organism>
<dbReference type="PANTHER" id="PTHR11552">
    <property type="entry name" value="GLUCOSE-METHANOL-CHOLINE GMC OXIDOREDUCTASE"/>
    <property type="match status" value="1"/>
</dbReference>
<feature type="region of interest" description="Disordered" evidence="2">
    <location>
        <begin position="20"/>
        <end position="41"/>
    </location>
</feature>
<comment type="similarity">
    <text evidence="1">Belongs to the GMC oxidoreductase family.</text>
</comment>
<protein>
    <recommendedName>
        <fullName evidence="3">Glucose-methanol-choline oxidoreductase C-terminal domain-containing protein</fullName>
    </recommendedName>
</protein>
<name>A0ABY0H1D6_9PEZI</name>
<evidence type="ECO:0000313" key="4">
    <source>
        <dbReference type="EMBL" id="RYO80246.1"/>
    </source>
</evidence>